<dbReference type="WBParaSite" id="ACRNAN_Path_403.g1531.t1">
    <property type="protein sequence ID" value="ACRNAN_Path_403.g1531.t1"/>
    <property type="gene ID" value="ACRNAN_Path_403.g1531"/>
</dbReference>
<evidence type="ECO:0000256" key="3">
    <source>
        <dbReference type="ARBA" id="ARBA00023242"/>
    </source>
</evidence>
<dbReference type="PANTHER" id="PTHR14324:SF3">
    <property type="entry name" value="CONDENSIN-2 COMPLEX SUBUNIT H2"/>
    <property type="match status" value="1"/>
</dbReference>
<sequence>MDDLEDAGQRYAYLLKPVKDLAANWSIDIASQLEQYVEDLRKELQAREKADEQGSQQRKNFNFAEAAVLISGSTTVYGRKVDYVHQAAMGFCSQLEETKQKKKGKGDGEDEGGEDGANSDGENEPQESALDPFTLINFDNLKWCEDSVLMTKNRPKPLPLLPVVPMAMMQLADFEKTNVPFYNKANKNEIVNKKDDFKINTCFILSEGVALLDLKNIDFINKFSVMISDDAPDIKKEPPDSRPGTSVHHDADGPGAVTLNLTDGVTLKQPELEPNNSIPMGDIKQSQSAVESDENMMNLPGSGENISKIPGSQSPDGNKSNLFNRPSSRIETMRRETRSMYETFRPSGVDVLTDRQRSFDIFSGRRKSAAAAFHLASERESESFVGGGFAGDDDFMEVENQENIPPKPLERTALGIQNLPPPQPNLPEDNDAWLAQLEELDPYEEVPYKNRPLKVNKKCYNYAIDQVKRRDRKIQQECRALGKTYFPSVKDFIHFNLYRRKLKKKAHVLAQFQSFLCDRGLLALNPILYEEEKRRTKIRREREIEAKRLAAEQRRSRSRTPRQQTPVVDDDIELGVEEDYGKIMEELIQENDGQQGNQADNENENIEPDDAGFNDLLQDGDLNQSIVGGYLYIQDLEGNNASRRSKRRSKKVLDPDELAADAEVAAAFENDEYGITDLPPRPISQMSYEELVTYHLRKYWSIAEESRSKFCERVEKWEEKMIPLLEEEATRPEFSIHTYGTEILEKYGEDGVGKVKTFKDMVKGVHKFEISRYFLSSLLLANTRNLEIQSGSQNPKENDDEEMVINTMRMKLLGIERHHKLFEDEQRLLTGAPPPK</sequence>
<evidence type="ECO:0000256" key="4">
    <source>
        <dbReference type="SAM" id="MobiDB-lite"/>
    </source>
</evidence>
<evidence type="ECO:0000259" key="6">
    <source>
        <dbReference type="Pfam" id="PF16858"/>
    </source>
</evidence>
<feature type="domain" description="Condensin-2 complex subunit H2 C-terminal" evidence="6">
    <location>
        <begin position="687"/>
        <end position="821"/>
    </location>
</feature>
<evidence type="ECO:0000259" key="5">
    <source>
        <dbReference type="Pfam" id="PF06278"/>
    </source>
</evidence>
<dbReference type="Proteomes" id="UP000887540">
    <property type="component" value="Unplaced"/>
</dbReference>
<dbReference type="AlphaFoldDB" id="A0A914C7K9"/>
<dbReference type="GO" id="GO:0000796">
    <property type="term" value="C:condensin complex"/>
    <property type="evidence" value="ECO:0007669"/>
    <property type="project" value="TreeGrafter"/>
</dbReference>
<feature type="compositionally biased region" description="Acidic residues" evidence="4">
    <location>
        <begin position="601"/>
        <end position="612"/>
    </location>
</feature>
<dbReference type="GO" id="GO:0003682">
    <property type="term" value="F:chromatin binding"/>
    <property type="evidence" value="ECO:0007669"/>
    <property type="project" value="TreeGrafter"/>
</dbReference>
<feature type="region of interest" description="Disordered" evidence="4">
    <location>
        <begin position="230"/>
        <end position="259"/>
    </location>
</feature>
<reference evidence="8" key="1">
    <citation type="submission" date="2022-11" db="UniProtKB">
        <authorList>
            <consortium name="WormBaseParasite"/>
        </authorList>
    </citation>
    <scope>IDENTIFICATION</scope>
</reference>
<comment type="similarity">
    <text evidence="2">Belongs to the CND2 H2 (condensin-2 subunit 2) family.</text>
</comment>
<feature type="region of interest" description="Disordered" evidence="4">
    <location>
        <begin position="592"/>
        <end position="618"/>
    </location>
</feature>
<dbReference type="PANTHER" id="PTHR14324">
    <property type="entry name" value="CONDENSIN-2 COMPLEX SUBUNIT H2"/>
    <property type="match status" value="1"/>
</dbReference>
<dbReference type="GO" id="GO:0051306">
    <property type="term" value="P:mitotic sister chromatid separation"/>
    <property type="evidence" value="ECO:0007669"/>
    <property type="project" value="TreeGrafter"/>
</dbReference>
<keyword evidence="7" id="KW-1185">Reference proteome</keyword>
<dbReference type="GO" id="GO:0010032">
    <property type="term" value="P:meiotic chromosome condensation"/>
    <property type="evidence" value="ECO:0007669"/>
    <property type="project" value="TreeGrafter"/>
</dbReference>
<evidence type="ECO:0000256" key="1">
    <source>
        <dbReference type="ARBA" id="ARBA00004123"/>
    </source>
</evidence>
<feature type="region of interest" description="Disordered" evidence="4">
    <location>
        <begin position="307"/>
        <end position="326"/>
    </location>
</feature>
<evidence type="ECO:0000256" key="2">
    <source>
        <dbReference type="ARBA" id="ARBA00007844"/>
    </source>
</evidence>
<dbReference type="InterPro" id="IPR009378">
    <property type="entry name" value="H2_N"/>
</dbReference>
<protein>
    <submittedName>
        <fullName evidence="8">Condensin-2 complex subunit H2</fullName>
    </submittedName>
</protein>
<dbReference type="Pfam" id="PF16858">
    <property type="entry name" value="CNDH2_C"/>
    <property type="match status" value="1"/>
</dbReference>
<feature type="domain" description="Condensin II complex subunit H2 N-terminal" evidence="5">
    <location>
        <begin position="9"/>
        <end position="128"/>
    </location>
</feature>
<accession>A0A914C7K9</accession>
<name>A0A914C7K9_9BILA</name>
<dbReference type="GO" id="GO:0005634">
    <property type="term" value="C:nucleus"/>
    <property type="evidence" value="ECO:0007669"/>
    <property type="project" value="UniProtKB-SubCell"/>
</dbReference>
<dbReference type="InterPro" id="IPR031737">
    <property type="entry name" value="CNDH2_C"/>
</dbReference>
<proteinExistence type="inferred from homology"/>
<keyword evidence="3" id="KW-0539">Nucleus</keyword>
<dbReference type="InterPro" id="IPR031739">
    <property type="entry name" value="Ncaph2"/>
</dbReference>
<feature type="compositionally biased region" description="Polar residues" evidence="4">
    <location>
        <begin position="310"/>
        <end position="326"/>
    </location>
</feature>
<comment type="subcellular location">
    <subcellularLocation>
        <location evidence="1">Nucleus</location>
    </subcellularLocation>
</comment>
<feature type="region of interest" description="Disordered" evidence="4">
    <location>
        <begin position="97"/>
        <end position="128"/>
    </location>
</feature>
<feature type="region of interest" description="Disordered" evidence="4">
    <location>
        <begin position="550"/>
        <end position="569"/>
    </location>
</feature>
<evidence type="ECO:0000313" key="8">
    <source>
        <dbReference type="WBParaSite" id="ACRNAN_Path_403.g1531.t1"/>
    </source>
</evidence>
<organism evidence="7 8">
    <name type="scientific">Acrobeloides nanus</name>
    <dbReference type="NCBI Taxonomy" id="290746"/>
    <lineage>
        <taxon>Eukaryota</taxon>
        <taxon>Metazoa</taxon>
        <taxon>Ecdysozoa</taxon>
        <taxon>Nematoda</taxon>
        <taxon>Chromadorea</taxon>
        <taxon>Rhabditida</taxon>
        <taxon>Tylenchina</taxon>
        <taxon>Cephalobomorpha</taxon>
        <taxon>Cephaloboidea</taxon>
        <taxon>Cephalobidae</taxon>
        <taxon>Acrobeloides</taxon>
    </lineage>
</organism>
<dbReference type="Pfam" id="PF06278">
    <property type="entry name" value="CNDH2_N"/>
    <property type="match status" value="1"/>
</dbReference>
<evidence type="ECO:0000313" key="7">
    <source>
        <dbReference type="Proteomes" id="UP000887540"/>
    </source>
</evidence>